<dbReference type="AlphaFoldDB" id="R9P4A5"/>
<sequence length="79" mass="9077">MSDNTTNPVGDNIYKGRDLDRELVGLPRSIAKAVIDLSNDPEAGERIEPEWADWDAIQERRRQSRTEISFSSRKLDHHT</sequence>
<dbReference type="RefSeq" id="XP_012189850.1">
    <property type="nucleotide sequence ID" value="XM_012334460.1"/>
</dbReference>
<dbReference type="GeneID" id="24109129"/>
<dbReference type="HOGENOM" id="CLU_2607031_0_0_1"/>
<reference evidence="2" key="1">
    <citation type="journal article" date="2013" name="Genome Announc.">
        <title>Draft genome sequence of the basidiomycetous yeast-like fungus Pseudozyma hubeiensis SY62, which produces an abundant amount of the biosurfactant mannosylerythritol lipids.</title>
        <authorList>
            <person name="Konishi M."/>
            <person name="Hatada Y."/>
            <person name="Horiuchi J."/>
        </authorList>
    </citation>
    <scope>NUCLEOTIDE SEQUENCE [LARGE SCALE GENOMIC DNA]</scope>
    <source>
        <strain evidence="2">SY62</strain>
    </source>
</reference>
<evidence type="ECO:0000313" key="2">
    <source>
        <dbReference type="Proteomes" id="UP000014071"/>
    </source>
</evidence>
<organism evidence="1 2">
    <name type="scientific">Pseudozyma hubeiensis (strain SY62)</name>
    <name type="common">Yeast</name>
    <dbReference type="NCBI Taxonomy" id="1305764"/>
    <lineage>
        <taxon>Eukaryota</taxon>
        <taxon>Fungi</taxon>
        <taxon>Dikarya</taxon>
        <taxon>Basidiomycota</taxon>
        <taxon>Ustilaginomycotina</taxon>
        <taxon>Ustilaginomycetes</taxon>
        <taxon>Ustilaginales</taxon>
        <taxon>Ustilaginaceae</taxon>
        <taxon>Pseudozyma</taxon>
    </lineage>
</organism>
<proteinExistence type="predicted"/>
<name>R9P4A5_PSEHS</name>
<keyword evidence="2" id="KW-1185">Reference proteome</keyword>
<gene>
    <name evidence="1" type="ORF">PHSY_003843</name>
</gene>
<dbReference type="Proteomes" id="UP000014071">
    <property type="component" value="Unassembled WGS sequence"/>
</dbReference>
<evidence type="ECO:0000313" key="1">
    <source>
        <dbReference type="EMBL" id="GAC96263.1"/>
    </source>
</evidence>
<protein>
    <submittedName>
        <fullName evidence="1">Cobalamin synthesis protein</fullName>
    </submittedName>
</protein>
<dbReference type="EMBL" id="DF238801">
    <property type="protein sequence ID" value="GAC96263.1"/>
    <property type="molecule type" value="Genomic_DNA"/>
</dbReference>
<accession>R9P4A5</accession>